<dbReference type="PANTHER" id="PTHR20961:SF148">
    <property type="entry name" value="EGF DOMAIN-SPECIFIC O-LINKED N-ACETYLGLUCOSAMINE TRANSFERASE"/>
    <property type="match status" value="1"/>
</dbReference>
<comment type="catalytic activity">
    <reaction evidence="9">
        <text>L-seryl-[protein] + UDP-N-acetyl-alpha-D-glucosamine = 3-O-(N-acetyl-beta-D-glucosaminyl)-L-seryl-[protein] + UDP + H(+)</text>
        <dbReference type="Rhea" id="RHEA:48904"/>
        <dbReference type="Rhea" id="RHEA-COMP:9863"/>
        <dbReference type="Rhea" id="RHEA-COMP:12251"/>
        <dbReference type="ChEBI" id="CHEBI:15378"/>
        <dbReference type="ChEBI" id="CHEBI:29999"/>
        <dbReference type="ChEBI" id="CHEBI:57705"/>
        <dbReference type="ChEBI" id="CHEBI:58223"/>
        <dbReference type="ChEBI" id="CHEBI:90838"/>
        <dbReference type="EC" id="2.4.1.255"/>
    </reaction>
</comment>
<name>A0ABS4SR89_9PROT</name>
<keyword evidence="13" id="KW-1185">Reference proteome</keyword>
<dbReference type="PANTHER" id="PTHR20961">
    <property type="entry name" value="GLYCOSYLTRANSFERASE"/>
    <property type="match status" value="1"/>
</dbReference>
<evidence type="ECO:0000313" key="12">
    <source>
        <dbReference type="EMBL" id="MBP2294457.1"/>
    </source>
</evidence>
<evidence type="ECO:0000256" key="3">
    <source>
        <dbReference type="ARBA" id="ARBA00022679"/>
    </source>
</evidence>
<evidence type="ECO:0000256" key="5">
    <source>
        <dbReference type="ARBA" id="ARBA00022824"/>
    </source>
</evidence>
<evidence type="ECO:0000256" key="10">
    <source>
        <dbReference type="ARBA" id="ARBA00049432"/>
    </source>
</evidence>
<keyword evidence="4" id="KW-0732">Signal</keyword>
<dbReference type="InterPro" id="IPR007657">
    <property type="entry name" value="Glycosyltransferase_61"/>
</dbReference>
<keyword evidence="6" id="KW-0325">Glycoprotein</keyword>
<organism evidence="12 13">
    <name type="scientific">Azospirillum rugosum</name>
    <dbReference type="NCBI Taxonomy" id="416170"/>
    <lineage>
        <taxon>Bacteria</taxon>
        <taxon>Pseudomonadati</taxon>
        <taxon>Pseudomonadota</taxon>
        <taxon>Alphaproteobacteria</taxon>
        <taxon>Rhodospirillales</taxon>
        <taxon>Azospirillaceae</taxon>
        <taxon>Azospirillum</taxon>
    </lineage>
</organism>
<evidence type="ECO:0000256" key="6">
    <source>
        <dbReference type="ARBA" id="ARBA00023180"/>
    </source>
</evidence>
<accession>A0ABS4SR89</accession>
<feature type="domain" description="Glycosyltransferase 61 catalytic" evidence="11">
    <location>
        <begin position="156"/>
        <end position="325"/>
    </location>
</feature>
<dbReference type="EC" id="2.4.1.255" evidence="1"/>
<reference evidence="12 13" key="1">
    <citation type="submission" date="2021-03" db="EMBL/GenBank/DDBJ databases">
        <title>Genomic Encyclopedia of Type Strains, Phase III (KMG-III): the genomes of soil and plant-associated and newly described type strains.</title>
        <authorList>
            <person name="Whitman W."/>
        </authorList>
    </citation>
    <scope>NUCLEOTIDE SEQUENCE [LARGE SCALE GENOMIC DNA]</scope>
    <source>
        <strain evidence="12 13">IMMIB AFH-6</strain>
    </source>
</reference>
<dbReference type="EMBL" id="JAGINP010000016">
    <property type="protein sequence ID" value="MBP2294457.1"/>
    <property type="molecule type" value="Genomic_DNA"/>
</dbReference>
<dbReference type="Pfam" id="PF04577">
    <property type="entry name" value="Glyco_transf_61"/>
    <property type="match status" value="1"/>
</dbReference>
<evidence type="ECO:0000256" key="1">
    <source>
        <dbReference type="ARBA" id="ARBA00011970"/>
    </source>
</evidence>
<evidence type="ECO:0000256" key="9">
    <source>
        <dbReference type="ARBA" id="ARBA00048317"/>
    </source>
</evidence>
<evidence type="ECO:0000256" key="7">
    <source>
        <dbReference type="ARBA" id="ARBA00040944"/>
    </source>
</evidence>
<comment type="caution">
    <text evidence="12">The sequence shown here is derived from an EMBL/GenBank/DDBJ whole genome shotgun (WGS) entry which is preliminary data.</text>
</comment>
<protein>
    <recommendedName>
        <fullName evidence="7">EGF domain-specific O-linked N-acetylglucosamine transferase</fullName>
        <ecNumber evidence="1">2.4.1.255</ecNumber>
    </recommendedName>
    <alternativeName>
        <fullName evidence="8">Extracellular O-linked N-acetylglucosamine transferase</fullName>
    </alternativeName>
</protein>
<sequence>MTTRGSLPLPELEALDLVTEDGRPVVESVELLPSREVSIAPLAFGDRDFSARPVFERPYEGAWREERYRVDPVRLYRLRGAAVHSDCGIVMVKAFRRDSDEGWFLLLDETLQYLVPKEHGIEFHTDSGLISLQTNGKSRLPGRAVHLLAGGGSRNYYHWTMDVVSRLSVLPDACFDDLFLVPPLPQPYHWDMLASVAGDRAMRVQAVPNCETVELDELILIPNIGEFGARPRPEQLSVFGRVLSGVPTRPPHRRLYVTRRNAENRKLVNEEAIIGLLAAAGYEILDTDGMPLREQAQRFAEATHIVAAHGAGLTNLVYCDPSVSVCELQMDLYLNWLFRRIANLRGARYGCVVGETLGDWEPLRPHNKPWHVSFDRVKSTLAGAGFL</sequence>
<dbReference type="InterPro" id="IPR049625">
    <property type="entry name" value="Glyco_transf_61_cat"/>
</dbReference>
<evidence type="ECO:0000313" key="13">
    <source>
        <dbReference type="Proteomes" id="UP000781958"/>
    </source>
</evidence>
<proteinExistence type="predicted"/>
<dbReference type="RefSeq" id="WP_209768653.1">
    <property type="nucleotide sequence ID" value="NZ_JAGINP010000016.1"/>
</dbReference>
<keyword evidence="5" id="KW-0256">Endoplasmic reticulum</keyword>
<comment type="catalytic activity">
    <reaction evidence="10">
        <text>L-threonyl-[protein] + UDP-N-acetyl-alpha-D-glucosamine = 3-O-(N-acetyl-beta-D-glucosaminyl)-L-threonyl-[protein] + UDP + H(+)</text>
        <dbReference type="Rhea" id="RHEA:48908"/>
        <dbReference type="Rhea" id="RHEA-COMP:11060"/>
        <dbReference type="Rhea" id="RHEA-COMP:12252"/>
        <dbReference type="ChEBI" id="CHEBI:15378"/>
        <dbReference type="ChEBI" id="CHEBI:30013"/>
        <dbReference type="ChEBI" id="CHEBI:57705"/>
        <dbReference type="ChEBI" id="CHEBI:58223"/>
        <dbReference type="ChEBI" id="CHEBI:90840"/>
        <dbReference type="EC" id="2.4.1.255"/>
    </reaction>
</comment>
<dbReference type="Proteomes" id="UP000781958">
    <property type="component" value="Unassembled WGS sequence"/>
</dbReference>
<keyword evidence="2" id="KW-0328">Glycosyltransferase</keyword>
<evidence type="ECO:0000256" key="4">
    <source>
        <dbReference type="ARBA" id="ARBA00022729"/>
    </source>
</evidence>
<evidence type="ECO:0000256" key="8">
    <source>
        <dbReference type="ARBA" id="ARBA00042574"/>
    </source>
</evidence>
<evidence type="ECO:0000259" key="11">
    <source>
        <dbReference type="Pfam" id="PF04577"/>
    </source>
</evidence>
<evidence type="ECO:0000256" key="2">
    <source>
        <dbReference type="ARBA" id="ARBA00022676"/>
    </source>
</evidence>
<keyword evidence="3" id="KW-0808">Transferase</keyword>
<gene>
    <name evidence="12" type="ORF">J2851_004247</name>
</gene>